<evidence type="ECO:0000313" key="2">
    <source>
        <dbReference type="Proteomes" id="UP000075531"/>
    </source>
</evidence>
<proteinExistence type="predicted"/>
<evidence type="ECO:0000313" key="1">
    <source>
        <dbReference type="EMBL" id="KYH30593.1"/>
    </source>
</evidence>
<dbReference type="Proteomes" id="UP000075531">
    <property type="component" value="Unassembled WGS sequence"/>
</dbReference>
<reference evidence="1 2" key="1">
    <citation type="submission" date="2016-02" db="EMBL/GenBank/DDBJ databases">
        <title>Genome sequence of Clostridium tepidiprofundi DSM 19306.</title>
        <authorList>
            <person name="Poehlein A."/>
            <person name="Daniel R."/>
        </authorList>
    </citation>
    <scope>NUCLEOTIDE SEQUENCE [LARGE SCALE GENOMIC DNA]</scope>
    <source>
        <strain evidence="1 2">DSM 19306</strain>
    </source>
</reference>
<dbReference type="OrthoDB" id="2042075at2"/>
<gene>
    <name evidence="1" type="ORF">CLTEP_25610</name>
</gene>
<organism evidence="1 2">
    <name type="scientific">Clostridium tepidiprofundi DSM 19306</name>
    <dbReference type="NCBI Taxonomy" id="1121338"/>
    <lineage>
        <taxon>Bacteria</taxon>
        <taxon>Bacillati</taxon>
        <taxon>Bacillota</taxon>
        <taxon>Clostridia</taxon>
        <taxon>Eubacteriales</taxon>
        <taxon>Clostridiaceae</taxon>
        <taxon>Clostridium</taxon>
    </lineage>
</organism>
<comment type="caution">
    <text evidence="1">The sequence shown here is derived from an EMBL/GenBank/DDBJ whole genome shotgun (WGS) entry which is preliminary data.</text>
</comment>
<accession>A0A151ASP0</accession>
<name>A0A151ASP0_9CLOT</name>
<dbReference type="PATRIC" id="fig|1121338.3.peg.2660"/>
<sequence>MNLEEKANYIKQEIEELYNSQTISINERVNEYQKEWDKIGAEILKCYQSIFTIDVDATSKRL</sequence>
<dbReference type="STRING" id="1121338.CLTEP_25610"/>
<dbReference type="EMBL" id="LTBA01000063">
    <property type="protein sequence ID" value="KYH30593.1"/>
    <property type="molecule type" value="Genomic_DNA"/>
</dbReference>
<protein>
    <submittedName>
        <fullName evidence="1">Uncharacterized protein</fullName>
    </submittedName>
</protein>
<dbReference type="AlphaFoldDB" id="A0A151ASP0"/>
<keyword evidence="2" id="KW-1185">Reference proteome</keyword>
<dbReference type="RefSeq" id="WP_066827273.1">
    <property type="nucleotide sequence ID" value="NZ_LTBA01000063.1"/>
</dbReference>